<keyword evidence="1" id="KW-0812">Transmembrane</keyword>
<evidence type="ECO:0000313" key="3">
    <source>
        <dbReference type="Proteomes" id="UP000032336"/>
    </source>
</evidence>
<evidence type="ECO:0000313" key="2">
    <source>
        <dbReference type="EMBL" id="KJE76799.1"/>
    </source>
</evidence>
<keyword evidence="1" id="KW-0472">Membrane</keyword>
<comment type="caution">
    <text evidence="2">The sequence shown here is derived from an EMBL/GenBank/DDBJ whole genome shotgun (WGS) entry which is preliminary data.</text>
</comment>
<dbReference type="AlphaFoldDB" id="A0A0D8FV41"/>
<accession>A0A0D8FV41</accession>
<name>A0A0D8FV41_9ACTN</name>
<sequence>MAIAGMVSHRESNLSAAYKCSDSSLSRFLAGNGWVSFIVVVLILA</sequence>
<feature type="transmembrane region" description="Helical" evidence="1">
    <location>
        <begin position="25"/>
        <end position="44"/>
    </location>
</feature>
<dbReference type="EMBL" id="JXUW01000011">
    <property type="protein sequence ID" value="KJE76799.1"/>
    <property type="molecule type" value="Genomic_DNA"/>
</dbReference>
<keyword evidence="1" id="KW-1133">Transmembrane helix</keyword>
<dbReference type="Proteomes" id="UP000032336">
    <property type="component" value="Unassembled WGS sequence"/>
</dbReference>
<gene>
    <name evidence="2" type="ORF">FEAC_14460</name>
</gene>
<keyword evidence="3" id="KW-1185">Reference proteome</keyword>
<reference evidence="2 3" key="1">
    <citation type="submission" date="2015-01" db="EMBL/GenBank/DDBJ databases">
        <title>Draft genome of the acidophilic iron oxidizer Ferrimicrobium acidiphilum strain T23.</title>
        <authorList>
            <person name="Poehlein A."/>
            <person name="Eisen S."/>
            <person name="Schloemann M."/>
            <person name="Johnson B.D."/>
            <person name="Daniel R."/>
            <person name="Muehling M."/>
        </authorList>
    </citation>
    <scope>NUCLEOTIDE SEQUENCE [LARGE SCALE GENOMIC DNA]</scope>
    <source>
        <strain evidence="2 3">T23</strain>
    </source>
</reference>
<evidence type="ECO:0000256" key="1">
    <source>
        <dbReference type="SAM" id="Phobius"/>
    </source>
</evidence>
<organism evidence="2 3">
    <name type="scientific">Ferrimicrobium acidiphilum DSM 19497</name>
    <dbReference type="NCBI Taxonomy" id="1121877"/>
    <lineage>
        <taxon>Bacteria</taxon>
        <taxon>Bacillati</taxon>
        <taxon>Actinomycetota</taxon>
        <taxon>Acidimicrobiia</taxon>
        <taxon>Acidimicrobiales</taxon>
        <taxon>Acidimicrobiaceae</taxon>
        <taxon>Ferrimicrobium</taxon>
    </lineage>
</organism>
<proteinExistence type="predicted"/>
<protein>
    <submittedName>
        <fullName evidence="2">Uncharacterized protein</fullName>
    </submittedName>
</protein>